<dbReference type="EMBL" id="GBXM01018012">
    <property type="protein sequence ID" value="JAH90565.1"/>
    <property type="molecule type" value="Transcribed_RNA"/>
</dbReference>
<organism evidence="1">
    <name type="scientific">Anguilla anguilla</name>
    <name type="common">European freshwater eel</name>
    <name type="synonym">Muraena anguilla</name>
    <dbReference type="NCBI Taxonomy" id="7936"/>
    <lineage>
        <taxon>Eukaryota</taxon>
        <taxon>Metazoa</taxon>
        <taxon>Chordata</taxon>
        <taxon>Craniata</taxon>
        <taxon>Vertebrata</taxon>
        <taxon>Euteleostomi</taxon>
        <taxon>Actinopterygii</taxon>
        <taxon>Neopterygii</taxon>
        <taxon>Teleostei</taxon>
        <taxon>Anguilliformes</taxon>
        <taxon>Anguillidae</taxon>
        <taxon>Anguilla</taxon>
    </lineage>
</organism>
<reference evidence="1" key="1">
    <citation type="submission" date="2014-11" db="EMBL/GenBank/DDBJ databases">
        <authorList>
            <person name="Amaro Gonzalez C."/>
        </authorList>
    </citation>
    <scope>NUCLEOTIDE SEQUENCE</scope>
</reference>
<evidence type="ECO:0000313" key="1">
    <source>
        <dbReference type="EMBL" id="JAH90565.1"/>
    </source>
</evidence>
<dbReference type="AlphaFoldDB" id="A0A0E9WLU4"/>
<accession>A0A0E9WLU4</accession>
<name>A0A0E9WLU4_ANGAN</name>
<sequence>MSKDSFCSREGMGKYKSWCPKMGAVLKRTLLDWIYSGSSLRLGVSVAFFCFPAQ</sequence>
<protein>
    <submittedName>
        <fullName evidence="1">Uncharacterized protein</fullName>
    </submittedName>
</protein>
<proteinExistence type="predicted"/>
<reference evidence="1" key="2">
    <citation type="journal article" date="2015" name="Fish Shellfish Immunol.">
        <title>Early steps in the European eel (Anguilla anguilla)-Vibrio vulnificus interaction in the gills: Role of the RtxA13 toxin.</title>
        <authorList>
            <person name="Callol A."/>
            <person name="Pajuelo D."/>
            <person name="Ebbesson L."/>
            <person name="Teles M."/>
            <person name="MacKenzie S."/>
            <person name="Amaro C."/>
        </authorList>
    </citation>
    <scope>NUCLEOTIDE SEQUENCE</scope>
</reference>